<organism evidence="1 2">
    <name type="scientific">Aspergillus steynii IBT 23096</name>
    <dbReference type="NCBI Taxonomy" id="1392250"/>
    <lineage>
        <taxon>Eukaryota</taxon>
        <taxon>Fungi</taxon>
        <taxon>Dikarya</taxon>
        <taxon>Ascomycota</taxon>
        <taxon>Pezizomycotina</taxon>
        <taxon>Eurotiomycetes</taxon>
        <taxon>Eurotiomycetidae</taxon>
        <taxon>Eurotiales</taxon>
        <taxon>Aspergillaceae</taxon>
        <taxon>Aspergillus</taxon>
        <taxon>Aspergillus subgen. Circumdati</taxon>
    </lineage>
</organism>
<protein>
    <recommendedName>
        <fullName evidence="3">Protein kinase domain-containing protein</fullName>
    </recommendedName>
</protein>
<dbReference type="VEuPathDB" id="FungiDB:P170DRAFT_478052"/>
<dbReference type="GeneID" id="36561220"/>
<keyword evidence="2" id="KW-1185">Reference proteome</keyword>
<dbReference type="OrthoDB" id="4500198at2759"/>
<comment type="caution">
    <text evidence="1">The sequence shown here is derived from an EMBL/GenBank/DDBJ whole genome shotgun (WGS) entry which is preliminary data.</text>
</comment>
<dbReference type="AlphaFoldDB" id="A0A2I2G2U4"/>
<proteinExistence type="predicted"/>
<dbReference type="Proteomes" id="UP000234275">
    <property type="component" value="Unassembled WGS sequence"/>
</dbReference>
<accession>A0A2I2G2U4</accession>
<evidence type="ECO:0000313" key="1">
    <source>
        <dbReference type="EMBL" id="PLB47192.1"/>
    </source>
</evidence>
<evidence type="ECO:0000313" key="2">
    <source>
        <dbReference type="Proteomes" id="UP000234275"/>
    </source>
</evidence>
<dbReference type="RefSeq" id="XP_024702494.1">
    <property type="nucleotide sequence ID" value="XM_024853522.1"/>
</dbReference>
<gene>
    <name evidence="1" type="ORF">P170DRAFT_478052</name>
</gene>
<reference evidence="1 2" key="1">
    <citation type="submission" date="2016-12" db="EMBL/GenBank/DDBJ databases">
        <title>The genomes of Aspergillus section Nigri reveals drivers in fungal speciation.</title>
        <authorList>
            <consortium name="DOE Joint Genome Institute"/>
            <person name="Vesth T.C."/>
            <person name="Nybo J."/>
            <person name="Theobald S."/>
            <person name="Brandl J."/>
            <person name="Frisvad J.C."/>
            <person name="Nielsen K.F."/>
            <person name="Lyhne E.K."/>
            <person name="Kogle M.E."/>
            <person name="Kuo A."/>
            <person name="Riley R."/>
            <person name="Clum A."/>
            <person name="Nolan M."/>
            <person name="Lipzen A."/>
            <person name="Salamov A."/>
            <person name="Henrissat B."/>
            <person name="Wiebenga A."/>
            <person name="De Vries R.P."/>
            <person name="Grigoriev I.V."/>
            <person name="Mortensen U.H."/>
            <person name="Andersen M.R."/>
            <person name="Baker S.E."/>
        </authorList>
    </citation>
    <scope>NUCLEOTIDE SEQUENCE [LARGE SCALE GENOMIC DNA]</scope>
    <source>
        <strain evidence="1 2">IBT 23096</strain>
    </source>
</reference>
<evidence type="ECO:0008006" key="3">
    <source>
        <dbReference type="Google" id="ProtNLM"/>
    </source>
</evidence>
<dbReference type="EMBL" id="MSFO01000006">
    <property type="protein sequence ID" value="PLB47192.1"/>
    <property type="molecule type" value="Genomic_DNA"/>
</dbReference>
<name>A0A2I2G2U4_9EURO</name>
<sequence>MSYFWSDDEEPFLTKLEGTQITVGQNIYRLGELVSEGHSIKIYERHAHFIAQRESDGLACMARLRLQDGHDAKDIAYCAEWGRQIFEREIRPLQLTESMAATPTLLDHETVFQTAVHGYPGGYINAFIMSKVPGRPAEEYELSKIEAGFIKREVIQILDSMQRLGWAIPQGFPDMVHYDRETQTVSMTGLDRGTEWDPNDTEPITEDSYLVSQFGEDIWWSTTSFGSSSES</sequence>